<dbReference type="PANTHER" id="PTHR22916">
    <property type="entry name" value="GLYCOSYLTRANSFERASE"/>
    <property type="match status" value="1"/>
</dbReference>
<dbReference type="SUPFAM" id="SSF53448">
    <property type="entry name" value="Nucleotide-diphospho-sugar transferases"/>
    <property type="match status" value="1"/>
</dbReference>
<dbReference type="GO" id="GO:0016758">
    <property type="term" value="F:hexosyltransferase activity"/>
    <property type="evidence" value="ECO:0007669"/>
    <property type="project" value="UniProtKB-ARBA"/>
</dbReference>
<comment type="caution">
    <text evidence="2">The sequence shown here is derived from an EMBL/GenBank/DDBJ whole genome shotgun (WGS) entry which is preliminary data.</text>
</comment>
<protein>
    <submittedName>
        <fullName evidence="2">Glycosyltransferase</fullName>
        <ecNumber evidence="2">2.4.-.-</ecNumber>
    </submittedName>
</protein>
<name>A0AA41YYS9_9HYPH</name>
<feature type="domain" description="Glycosyltransferase 2-like" evidence="1">
    <location>
        <begin position="5"/>
        <end position="126"/>
    </location>
</feature>
<proteinExistence type="predicted"/>
<dbReference type="EMBL" id="JAMOIM010000021">
    <property type="protein sequence ID" value="MCW6511076.1"/>
    <property type="molecule type" value="Genomic_DNA"/>
</dbReference>
<keyword evidence="3" id="KW-1185">Reference proteome</keyword>
<evidence type="ECO:0000259" key="1">
    <source>
        <dbReference type="Pfam" id="PF00535"/>
    </source>
</evidence>
<sequence length="148" mass="16498">MTSISVALATYNGERFLREQLESLARQSRLPDELVVADDGSTDRTLDIVREFATSAPFKTVLLGIEGRLGYRANFMRCAQHCSGDLIAFCDQDDVWDEDKLDVVSRCFVREDVNFVFHDYRLIDGNGETIAFPSPDYAAWVGGCGATC</sequence>
<dbReference type="EC" id="2.4.-.-" evidence="2"/>
<keyword evidence="2" id="KW-0328">Glycosyltransferase</keyword>
<dbReference type="AlphaFoldDB" id="A0AA41YYS9"/>
<dbReference type="InterPro" id="IPR029044">
    <property type="entry name" value="Nucleotide-diphossugar_trans"/>
</dbReference>
<gene>
    <name evidence="2" type="ORF">M8523_24005</name>
</gene>
<evidence type="ECO:0000313" key="2">
    <source>
        <dbReference type="EMBL" id="MCW6511076.1"/>
    </source>
</evidence>
<dbReference type="RefSeq" id="WP_282587455.1">
    <property type="nucleotide sequence ID" value="NZ_JAMOIM010000021.1"/>
</dbReference>
<reference evidence="2" key="1">
    <citation type="submission" date="2022-05" db="EMBL/GenBank/DDBJ databases">
        <authorList>
            <person name="Pankratov T."/>
        </authorList>
    </citation>
    <scope>NUCLEOTIDE SEQUENCE</scope>
    <source>
        <strain evidence="2">BP6-180914</strain>
    </source>
</reference>
<dbReference type="Pfam" id="PF00535">
    <property type="entry name" value="Glycos_transf_2"/>
    <property type="match status" value="1"/>
</dbReference>
<dbReference type="Proteomes" id="UP001165667">
    <property type="component" value="Unassembled WGS sequence"/>
</dbReference>
<evidence type="ECO:0000313" key="3">
    <source>
        <dbReference type="Proteomes" id="UP001165667"/>
    </source>
</evidence>
<organism evidence="2 3">
    <name type="scientific">Lichenifustis flavocetrariae</name>
    <dbReference type="NCBI Taxonomy" id="2949735"/>
    <lineage>
        <taxon>Bacteria</taxon>
        <taxon>Pseudomonadati</taxon>
        <taxon>Pseudomonadota</taxon>
        <taxon>Alphaproteobacteria</taxon>
        <taxon>Hyphomicrobiales</taxon>
        <taxon>Lichenihabitantaceae</taxon>
        <taxon>Lichenifustis</taxon>
    </lineage>
</organism>
<keyword evidence="2" id="KW-0808">Transferase</keyword>
<accession>A0AA41YYS9</accession>
<dbReference type="PANTHER" id="PTHR22916:SF3">
    <property type="entry name" value="UDP-GLCNAC:BETAGAL BETA-1,3-N-ACETYLGLUCOSAMINYLTRANSFERASE-LIKE PROTEIN 1"/>
    <property type="match status" value="1"/>
</dbReference>
<dbReference type="Gene3D" id="3.90.550.10">
    <property type="entry name" value="Spore Coat Polysaccharide Biosynthesis Protein SpsA, Chain A"/>
    <property type="match status" value="1"/>
</dbReference>
<dbReference type="InterPro" id="IPR001173">
    <property type="entry name" value="Glyco_trans_2-like"/>
</dbReference>